<keyword evidence="1" id="KW-0812">Transmembrane</keyword>
<reference evidence="2" key="3">
    <citation type="submission" date="2019-12" db="EMBL/GenBank/DDBJ databases">
        <title>Microbes associate with the intestines of laboratory mice.</title>
        <authorList>
            <person name="Navarre W."/>
            <person name="Wong E."/>
        </authorList>
    </citation>
    <scope>NUCLEOTIDE SEQUENCE</scope>
    <source>
        <strain evidence="2">NM79_F5</strain>
    </source>
</reference>
<evidence type="ECO:0000313" key="2">
    <source>
        <dbReference type="EMBL" id="MVX67322.1"/>
    </source>
</evidence>
<evidence type="ECO:0000313" key="4">
    <source>
        <dbReference type="EMBL" id="RII33150.1"/>
    </source>
</evidence>
<comment type="caution">
    <text evidence="3">The sequence shown here is derived from an EMBL/GenBank/DDBJ whole genome shotgun (WGS) entry which is preliminary data.</text>
</comment>
<dbReference type="Proteomes" id="UP000265930">
    <property type="component" value="Unassembled WGS sequence"/>
</dbReference>
<dbReference type="EMBL" id="MZGT01000021">
    <property type="protein sequence ID" value="OPJ62846.1"/>
    <property type="molecule type" value="Genomic_DNA"/>
</dbReference>
<feature type="transmembrane region" description="Helical" evidence="1">
    <location>
        <begin position="44"/>
        <end position="65"/>
    </location>
</feature>
<gene>
    <name evidence="3" type="ORF">CLCHR_19060</name>
    <name evidence="4" type="ORF">D2A34_20195</name>
    <name evidence="2" type="ORF">GKZ28_27220</name>
</gene>
<sequence>MNDKLVYRYENRISNFFIGMILVFISTVKIMFNKNELMNFTMRIGVNMMMFGVILGFIGVVGQYIGKILKESKGKQSYYN</sequence>
<dbReference type="Proteomes" id="UP000191056">
    <property type="component" value="Unassembled WGS sequence"/>
</dbReference>
<dbReference type="EMBL" id="QXDJ01000005">
    <property type="protein sequence ID" value="RII33150.1"/>
    <property type="molecule type" value="Genomic_DNA"/>
</dbReference>
<evidence type="ECO:0000313" key="5">
    <source>
        <dbReference type="Proteomes" id="UP000191056"/>
    </source>
</evidence>
<reference evidence="4 6" key="2">
    <citation type="submission" date="2018-08" db="EMBL/GenBank/DDBJ databases">
        <title>Genome of Clostridium chromiireducens C1, DSM12136.</title>
        <authorList>
            <person name="Xing M."/>
            <person name="Wei Y."/>
            <person name="Ang E.L."/>
            <person name="Zhao H."/>
            <person name="Zhang Y."/>
        </authorList>
    </citation>
    <scope>NUCLEOTIDE SEQUENCE [LARGE SCALE GENOMIC DNA]</scope>
    <source>
        <strain evidence="4 6">C1</strain>
    </source>
</reference>
<keyword evidence="1" id="KW-1133">Transmembrane helix</keyword>
<accession>A0A1V4ISE5</accession>
<evidence type="ECO:0000313" key="3">
    <source>
        <dbReference type="EMBL" id="OPJ62846.1"/>
    </source>
</evidence>
<evidence type="ECO:0000313" key="6">
    <source>
        <dbReference type="Proteomes" id="UP000265930"/>
    </source>
</evidence>
<dbReference type="Proteomes" id="UP000656077">
    <property type="component" value="Unassembled WGS sequence"/>
</dbReference>
<evidence type="ECO:0000256" key="1">
    <source>
        <dbReference type="SAM" id="Phobius"/>
    </source>
</evidence>
<organism evidence="3 5">
    <name type="scientific">Clostridium chromiireducens</name>
    <dbReference type="NCBI Taxonomy" id="225345"/>
    <lineage>
        <taxon>Bacteria</taxon>
        <taxon>Bacillati</taxon>
        <taxon>Bacillota</taxon>
        <taxon>Clostridia</taxon>
        <taxon>Eubacteriales</taxon>
        <taxon>Clostridiaceae</taxon>
        <taxon>Clostridium</taxon>
    </lineage>
</organism>
<protein>
    <submittedName>
        <fullName evidence="3">Uncharacterized protein</fullName>
    </submittedName>
</protein>
<dbReference type="AlphaFoldDB" id="A0A1V4ISE5"/>
<keyword evidence="5" id="KW-1185">Reference proteome</keyword>
<dbReference type="RefSeq" id="WP_079439466.1">
    <property type="nucleotide sequence ID" value="NZ_MZGT01000021.1"/>
</dbReference>
<reference evidence="3 5" key="1">
    <citation type="submission" date="2017-03" db="EMBL/GenBank/DDBJ databases">
        <title>Genome sequence of Clostridium chromiireducens DSM 23318.</title>
        <authorList>
            <person name="Poehlein A."/>
            <person name="Daniel R."/>
        </authorList>
    </citation>
    <scope>NUCLEOTIDE SEQUENCE [LARGE SCALE GENOMIC DNA]</scope>
    <source>
        <strain evidence="3 5">DSM 23318</strain>
    </source>
</reference>
<keyword evidence="1" id="KW-0472">Membrane</keyword>
<name>A0A1V4ISE5_9CLOT</name>
<dbReference type="EMBL" id="WSRQ01000119">
    <property type="protein sequence ID" value="MVX67322.1"/>
    <property type="molecule type" value="Genomic_DNA"/>
</dbReference>
<feature type="transmembrane region" description="Helical" evidence="1">
    <location>
        <begin position="12"/>
        <end position="32"/>
    </location>
</feature>
<proteinExistence type="predicted"/>
<dbReference type="STRING" id="225345.CLCHR_19060"/>